<evidence type="ECO:0000256" key="3">
    <source>
        <dbReference type="ARBA" id="ARBA00022723"/>
    </source>
</evidence>
<dbReference type="InterPro" id="IPR012347">
    <property type="entry name" value="Ferritin-like"/>
</dbReference>
<dbReference type="Pfam" id="PF02915">
    <property type="entry name" value="Rubrerythrin"/>
    <property type="match status" value="1"/>
</dbReference>
<keyword evidence="2" id="KW-0813">Transport</keyword>
<dbReference type="InterPro" id="IPR003251">
    <property type="entry name" value="Rr_diiron-bd_dom"/>
</dbReference>
<accession>W0ETW1</accession>
<dbReference type="PANTHER" id="PTHR43865:SF1">
    <property type="entry name" value="RUBRERYTHRIN-RELATED"/>
    <property type="match status" value="1"/>
</dbReference>
<keyword evidence="9" id="KW-1185">Reference proteome</keyword>
<dbReference type="PANTHER" id="PTHR43865">
    <property type="entry name" value="RUBRERYTHRIN-RELATED"/>
    <property type="match status" value="1"/>
</dbReference>
<dbReference type="InterPro" id="IPR048574">
    <property type="entry name" value="RUBY_RBDX"/>
</dbReference>
<dbReference type="Proteomes" id="UP000018901">
    <property type="component" value="Chromosome"/>
</dbReference>
<dbReference type="GO" id="GO:0005506">
    <property type="term" value="F:iron ion binding"/>
    <property type="evidence" value="ECO:0007669"/>
    <property type="project" value="InterPro"/>
</dbReference>
<dbReference type="PROSITE" id="PS50903">
    <property type="entry name" value="RUBREDOXIN_LIKE"/>
    <property type="match status" value="1"/>
</dbReference>
<evidence type="ECO:0000313" key="9">
    <source>
        <dbReference type="Proteomes" id="UP000018901"/>
    </source>
</evidence>
<dbReference type="NCBIfam" id="NF045767">
    <property type="entry name" value="RuberyRbr"/>
    <property type="match status" value="1"/>
</dbReference>
<dbReference type="KEGG" id="bvs:BARVI_07525"/>
<dbReference type="GeneID" id="90529258"/>
<evidence type="ECO:0000313" key="8">
    <source>
        <dbReference type="EMBL" id="AHF12639.1"/>
    </source>
</evidence>
<evidence type="ECO:0000256" key="1">
    <source>
        <dbReference type="ARBA" id="ARBA00001965"/>
    </source>
</evidence>
<dbReference type="CDD" id="cd00729">
    <property type="entry name" value="rubredoxin_SM"/>
    <property type="match status" value="1"/>
</dbReference>
<proteinExistence type="predicted"/>
<dbReference type="InterPro" id="IPR024934">
    <property type="entry name" value="Rubredoxin-like_dom"/>
</dbReference>
<dbReference type="Pfam" id="PF21349">
    <property type="entry name" value="RUBY_RBDX"/>
    <property type="match status" value="1"/>
</dbReference>
<evidence type="ECO:0000256" key="5">
    <source>
        <dbReference type="ARBA" id="ARBA00023004"/>
    </source>
</evidence>
<dbReference type="InterPro" id="IPR052364">
    <property type="entry name" value="Rubrerythrin"/>
</dbReference>
<gene>
    <name evidence="8" type="ORF">BARVI_07525</name>
</gene>
<dbReference type="SUPFAM" id="SSF47240">
    <property type="entry name" value="Ferritin-like"/>
    <property type="match status" value="1"/>
</dbReference>
<sequence length="192" mass="22048">MMKSIQGTQTEQNLLKAFAGESQARNRYTLFAQKAREEGYEQISAVFAETADQELAHATRFFKFLQGGMVSITAEYPAGRIGNTAENLLEAAQGELLEWSDLYNNFEQAAVDEGFKEVAAAFKMIAQVENFHEWRYRKLLERLQNDTVFKREKTIRWQCRNCGYIYEGTVAPARCPACLEPRAFFEPARDNY</sequence>
<dbReference type="Gene3D" id="2.20.28.10">
    <property type="match status" value="1"/>
</dbReference>
<dbReference type="EMBL" id="CP007034">
    <property type="protein sequence ID" value="AHF12639.1"/>
    <property type="molecule type" value="Genomic_DNA"/>
</dbReference>
<evidence type="ECO:0000256" key="2">
    <source>
        <dbReference type="ARBA" id="ARBA00022448"/>
    </source>
</evidence>
<dbReference type="HOGENOM" id="CLU_095256_0_1_10"/>
<evidence type="ECO:0000259" key="7">
    <source>
        <dbReference type="PROSITE" id="PS50905"/>
    </source>
</evidence>
<dbReference type="OrthoDB" id="9799749at2"/>
<dbReference type="RefSeq" id="WP_025278600.1">
    <property type="nucleotide sequence ID" value="NZ_CP007034.1"/>
</dbReference>
<comment type="cofactor">
    <cofactor evidence="1">
        <name>Fe(3+)</name>
        <dbReference type="ChEBI" id="CHEBI:29034"/>
    </cofactor>
</comment>
<name>W0ETW1_9BACT</name>
<dbReference type="CDD" id="cd01041">
    <property type="entry name" value="Rubrerythrin"/>
    <property type="match status" value="1"/>
</dbReference>
<dbReference type="InterPro" id="IPR009078">
    <property type="entry name" value="Ferritin-like_SF"/>
</dbReference>
<organism evidence="8 9">
    <name type="scientific">Barnesiella viscericola DSM 18177</name>
    <dbReference type="NCBI Taxonomy" id="880074"/>
    <lineage>
        <taxon>Bacteria</taxon>
        <taxon>Pseudomonadati</taxon>
        <taxon>Bacteroidota</taxon>
        <taxon>Bacteroidia</taxon>
        <taxon>Bacteroidales</taxon>
        <taxon>Barnesiellaceae</taxon>
        <taxon>Barnesiella</taxon>
    </lineage>
</organism>
<evidence type="ECO:0000259" key="6">
    <source>
        <dbReference type="PROSITE" id="PS50903"/>
    </source>
</evidence>
<reference evidence="8 9" key="1">
    <citation type="submission" date="2013-12" db="EMBL/GenBank/DDBJ databases">
        <authorList>
            <consortium name="DOE Joint Genome Institute"/>
            <person name="Eisen J."/>
            <person name="Huntemann M."/>
            <person name="Han J."/>
            <person name="Chen A."/>
            <person name="Kyrpides N."/>
            <person name="Mavromatis K."/>
            <person name="Markowitz V."/>
            <person name="Palaniappan K."/>
            <person name="Ivanova N."/>
            <person name="Schaumberg A."/>
            <person name="Pati A."/>
            <person name="Liolios K."/>
            <person name="Nordberg H.P."/>
            <person name="Cantor M.N."/>
            <person name="Hua S.X."/>
            <person name="Woyke T."/>
        </authorList>
    </citation>
    <scope>NUCLEOTIDE SEQUENCE [LARGE SCALE GENOMIC DNA]</scope>
    <source>
        <strain evidence="9">DSM 18177</strain>
    </source>
</reference>
<dbReference type="AlphaFoldDB" id="W0ETW1"/>
<keyword evidence="4" id="KW-0249">Electron transport</keyword>
<protein>
    <submittedName>
        <fullName evidence="8">Rubrerythrin</fullName>
    </submittedName>
</protein>
<keyword evidence="3" id="KW-0479">Metal-binding</keyword>
<dbReference type="GO" id="GO:0016491">
    <property type="term" value="F:oxidoreductase activity"/>
    <property type="evidence" value="ECO:0007669"/>
    <property type="project" value="InterPro"/>
</dbReference>
<dbReference type="PROSITE" id="PS50905">
    <property type="entry name" value="FERRITIN_LIKE"/>
    <property type="match status" value="1"/>
</dbReference>
<dbReference type="STRING" id="880074.BARVI_07525"/>
<dbReference type="SUPFAM" id="SSF57802">
    <property type="entry name" value="Rubredoxin-like"/>
    <property type="match status" value="1"/>
</dbReference>
<dbReference type="Gene3D" id="1.20.1260.10">
    <property type="match status" value="1"/>
</dbReference>
<dbReference type="PATRIC" id="fig|880074.11.peg.1567"/>
<dbReference type="InterPro" id="IPR009040">
    <property type="entry name" value="Ferritin-like_diiron"/>
</dbReference>
<keyword evidence="5" id="KW-0408">Iron</keyword>
<evidence type="ECO:0000256" key="4">
    <source>
        <dbReference type="ARBA" id="ARBA00022982"/>
    </source>
</evidence>
<dbReference type="eggNOG" id="COG1592">
    <property type="taxonomic scope" value="Bacteria"/>
</dbReference>
<feature type="domain" description="Ferritin-like diiron" evidence="7">
    <location>
        <begin position="4"/>
        <end position="147"/>
    </location>
</feature>
<feature type="domain" description="Rubredoxin-like" evidence="6">
    <location>
        <begin position="154"/>
        <end position="188"/>
    </location>
</feature>